<feature type="domain" description="HTH cro/C1-type" evidence="2">
    <location>
        <begin position="19"/>
        <end position="71"/>
    </location>
</feature>
<dbReference type="InterPro" id="IPR010982">
    <property type="entry name" value="Lambda_DNA-bd_dom_sf"/>
</dbReference>
<dbReference type="PROSITE" id="PS50943">
    <property type="entry name" value="HTH_CROC1"/>
    <property type="match status" value="1"/>
</dbReference>
<dbReference type="SMART" id="SM00530">
    <property type="entry name" value="HTH_XRE"/>
    <property type="match status" value="1"/>
</dbReference>
<comment type="caution">
    <text evidence="3">The sequence shown here is derived from an EMBL/GenBank/DDBJ whole genome shotgun (WGS) entry which is preliminary data.</text>
</comment>
<dbReference type="SUPFAM" id="SSF47413">
    <property type="entry name" value="lambda repressor-like DNA-binding domains"/>
    <property type="match status" value="1"/>
</dbReference>
<reference evidence="3" key="1">
    <citation type="journal article" date="2020" name="PLoS ONE">
        <title>Isolation and characterization of Streptomyces bacteriophages and Streptomyces strains encoding biosynthetic arsenals: Streptomyces strains and phages for antibiotic discovery.</title>
        <authorList>
            <person name="Montano E.T."/>
            <person name="Nideffer J.F."/>
            <person name="Brumage L."/>
            <person name="Erb M."/>
            <person name="Derman A.I."/>
            <person name="Davis J.P."/>
            <person name="Estrada E."/>
            <person name="Fu S."/>
            <person name="Le D."/>
            <person name="Vuppala A."/>
            <person name="Tran C."/>
            <person name="Luterstein E."/>
            <person name="Lakkaraju S."/>
            <person name="Panchagnula S."/>
            <person name="Ren C."/>
            <person name="Doan J."/>
            <person name="Tran S."/>
            <person name="Soriano J."/>
            <person name="Fujita Y."/>
            <person name="Gutala P."/>
            <person name="Fujii Q."/>
            <person name="Lee M."/>
            <person name="Bui A."/>
            <person name="Villarreal C."/>
            <person name="Shing S.R."/>
            <person name="Kim S."/>
            <person name="Freeman D."/>
            <person name="Racha V."/>
            <person name="Ho A."/>
            <person name="Kumar P."/>
            <person name="Falah K."/>
            <person name="Dawson T."/>
            <person name="Enustun E."/>
            <person name="Prichard A."/>
            <person name="Gomez A."/>
            <person name="Khanna K."/>
            <person name="Trigg S."/>
            <person name="Fernandez L."/>
            <person name="Pogliano K."/>
            <person name="Pogliano J."/>
        </authorList>
    </citation>
    <scope>NUCLEOTIDE SEQUENCE</scope>
    <source>
        <strain evidence="3">QF2</strain>
    </source>
</reference>
<dbReference type="AlphaFoldDB" id="A0A927BKC4"/>
<dbReference type="PANTHER" id="PTHR43236">
    <property type="entry name" value="ANTITOXIN HIGA1"/>
    <property type="match status" value="1"/>
</dbReference>
<dbReference type="InterPro" id="IPR052345">
    <property type="entry name" value="Rad_response_metalloprotease"/>
</dbReference>
<evidence type="ECO:0000256" key="1">
    <source>
        <dbReference type="ARBA" id="ARBA00007227"/>
    </source>
</evidence>
<dbReference type="InterPro" id="IPR001387">
    <property type="entry name" value="Cro/C1-type_HTH"/>
</dbReference>
<dbReference type="GO" id="GO:0003677">
    <property type="term" value="F:DNA binding"/>
    <property type="evidence" value="ECO:0007669"/>
    <property type="project" value="InterPro"/>
</dbReference>
<dbReference type="PANTHER" id="PTHR43236:SF1">
    <property type="entry name" value="BLL7220 PROTEIN"/>
    <property type="match status" value="1"/>
</dbReference>
<dbReference type="EMBL" id="JACWUS010000001">
    <property type="protein sequence ID" value="MBD2828265.1"/>
    <property type="molecule type" value="Genomic_DNA"/>
</dbReference>
<evidence type="ECO:0000259" key="2">
    <source>
        <dbReference type="PROSITE" id="PS50943"/>
    </source>
</evidence>
<sequence>MTTENRWSLGLPEFNHSRLTLARERRGLTKQALAEQCGVSRRTVSAWEAGEVESPPVDQLSKVLQLPRSFFTADDAPQVEEEWVSFRALSSMTARQVRRILSVSSLGVELSNWIDKRYGTPSADLPDFSEAADLPPATVAEQLRSIWGLHQKPVKNLLPLLERKGVRVYSLPIVDREIDSFTFPYEGRPFVFLNLSKTAERMRFDLAHELGHLILHKDSQKNRSRQIEQEAHDFASSFLMPADGLFAQVVGKLRIEDVFTLKNYWKVSALAMVERLYSLEFISEWVRRSWIIELSRRGYRTAEPDGMHPETSRFFTDVFRLAREDGWNSRKIADDLNESEDDLDSLVFGLAISSIVGGGQKAPALHGHLTVVK</sequence>
<dbReference type="Gene3D" id="1.10.10.2910">
    <property type="match status" value="1"/>
</dbReference>
<protein>
    <submittedName>
        <fullName evidence="3">ImmA/IrrE family metallo-endopeptidase</fullName>
    </submittedName>
</protein>
<comment type="similarity">
    <text evidence="1">Belongs to the short-chain fatty acyl-CoA assimilation regulator (ScfR) family.</text>
</comment>
<proteinExistence type="inferred from homology"/>
<dbReference type="Pfam" id="PF01381">
    <property type="entry name" value="HTH_3"/>
    <property type="match status" value="1"/>
</dbReference>
<name>A0A927BKC4_STRGL</name>
<evidence type="ECO:0000313" key="3">
    <source>
        <dbReference type="EMBL" id="MBD2828265.1"/>
    </source>
</evidence>
<accession>A0A927BKC4</accession>
<dbReference type="InterPro" id="IPR010359">
    <property type="entry name" value="IrrE_HExxH"/>
</dbReference>
<dbReference type="Gene3D" id="1.10.260.40">
    <property type="entry name" value="lambda repressor-like DNA-binding domains"/>
    <property type="match status" value="1"/>
</dbReference>
<gene>
    <name evidence="3" type="ORF">ID875_07810</name>
</gene>
<organism evidence="3">
    <name type="scientific">Streptomyces globisporus</name>
    <dbReference type="NCBI Taxonomy" id="1908"/>
    <lineage>
        <taxon>Bacteria</taxon>
        <taxon>Bacillati</taxon>
        <taxon>Actinomycetota</taxon>
        <taxon>Actinomycetes</taxon>
        <taxon>Kitasatosporales</taxon>
        <taxon>Streptomycetaceae</taxon>
        <taxon>Streptomyces</taxon>
    </lineage>
</organism>
<dbReference type="Pfam" id="PF06114">
    <property type="entry name" value="Peptidase_M78"/>
    <property type="match status" value="1"/>
</dbReference>
<dbReference type="CDD" id="cd00093">
    <property type="entry name" value="HTH_XRE"/>
    <property type="match status" value="1"/>
</dbReference>